<evidence type="ECO:0000256" key="3">
    <source>
        <dbReference type="SAM" id="MobiDB-lite"/>
    </source>
</evidence>
<name>A0A251SI49_HELAN</name>
<evidence type="ECO:0000256" key="2">
    <source>
        <dbReference type="ARBA" id="ARBA00022840"/>
    </source>
</evidence>
<organism evidence="5 6">
    <name type="scientific">Helianthus annuus</name>
    <name type="common">Common sunflower</name>
    <dbReference type="NCBI Taxonomy" id="4232"/>
    <lineage>
        <taxon>Eukaryota</taxon>
        <taxon>Viridiplantae</taxon>
        <taxon>Streptophyta</taxon>
        <taxon>Embryophyta</taxon>
        <taxon>Tracheophyta</taxon>
        <taxon>Spermatophyta</taxon>
        <taxon>Magnoliopsida</taxon>
        <taxon>eudicotyledons</taxon>
        <taxon>Gunneridae</taxon>
        <taxon>Pentapetalae</taxon>
        <taxon>asterids</taxon>
        <taxon>campanulids</taxon>
        <taxon>Asterales</taxon>
        <taxon>Asteraceae</taxon>
        <taxon>Asteroideae</taxon>
        <taxon>Heliantheae alliance</taxon>
        <taxon>Heliantheae</taxon>
        <taxon>Helianthus</taxon>
    </lineage>
</organism>
<dbReference type="GO" id="GO:0140662">
    <property type="term" value="F:ATP-dependent protein folding chaperone"/>
    <property type="evidence" value="ECO:0007669"/>
    <property type="project" value="InterPro"/>
</dbReference>
<evidence type="ECO:0000256" key="1">
    <source>
        <dbReference type="ARBA" id="ARBA00022741"/>
    </source>
</evidence>
<gene>
    <name evidence="5" type="ORF">HannXRQ_Chr14g0446501</name>
    <name evidence="4" type="ORF">HanXRQr2_Chr14g0648781</name>
</gene>
<dbReference type="GO" id="GO:0006457">
    <property type="term" value="P:protein folding"/>
    <property type="evidence" value="ECO:0000318"/>
    <property type="project" value="GO_Central"/>
</dbReference>
<dbReference type="InParanoid" id="A0A251SI49"/>
<feature type="region of interest" description="Disordered" evidence="3">
    <location>
        <begin position="150"/>
        <end position="172"/>
    </location>
</feature>
<dbReference type="PANTHER" id="PTHR45639:SF4">
    <property type="entry name" value="HSC70CB, ISOFORM G"/>
    <property type="match status" value="1"/>
</dbReference>
<proteinExistence type="predicted"/>
<dbReference type="GO" id="GO:0005524">
    <property type="term" value="F:ATP binding"/>
    <property type="evidence" value="ECO:0007669"/>
    <property type="project" value="UniProtKB-KW"/>
</dbReference>
<dbReference type="GO" id="GO:0000774">
    <property type="term" value="F:adenyl-nucleotide exchange factor activity"/>
    <property type="evidence" value="ECO:0000318"/>
    <property type="project" value="GO_Central"/>
</dbReference>
<protein>
    <submittedName>
        <fullName evidence="4 5">Heat shock protein 70 family</fullName>
    </submittedName>
</protein>
<dbReference type="EMBL" id="MNCJ02000329">
    <property type="protein sequence ID" value="KAF5769480.1"/>
    <property type="molecule type" value="Genomic_DNA"/>
</dbReference>
<reference evidence="4" key="3">
    <citation type="submission" date="2020-06" db="EMBL/GenBank/DDBJ databases">
        <title>Helianthus annuus Genome sequencing and assembly Release 2.</title>
        <authorList>
            <person name="Gouzy J."/>
            <person name="Langlade N."/>
            <person name="Munos S."/>
        </authorList>
    </citation>
    <scope>NUCLEOTIDE SEQUENCE</scope>
    <source>
        <tissue evidence="4">Leaves</tissue>
    </source>
</reference>
<dbReference type="GO" id="GO:0005634">
    <property type="term" value="C:nucleus"/>
    <property type="evidence" value="ECO:0000318"/>
    <property type="project" value="GO_Central"/>
</dbReference>
<evidence type="ECO:0000313" key="5">
    <source>
        <dbReference type="EMBL" id="OTF98514.1"/>
    </source>
</evidence>
<evidence type="ECO:0000313" key="6">
    <source>
        <dbReference type="Proteomes" id="UP000215914"/>
    </source>
</evidence>
<accession>A0A251SI49</accession>
<dbReference type="EMBL" id="CM007903">
    <property type="protein sequence ID" value="OTF98514.1"/>
    <property type="molecule type" value="Genomic_DNA"/>
</dbReference>
<keyword evidence="5" id="KW-0346">Stress response</keyword>
<evidence type="ECO:0000313" key="4">
    <source>
        <dbReference type="EMBL" id="KAF5769480.1"/>
    </source>
</evidence>
<sequence>MEELMSLSQEGIIGKYFDEFKVLLSRAKIFEEISEDYATYLFICGLKPKIGDILMRYHNIGNGLKLERAFSLARMRETILQGNSTQTNRYQTSGTNRASNFEVCTVVSLRDSGSTNDNGESIILQDCFQFTKIETAPKVFDEMPVGFDNKKDVGMGEDSKKKEIDDSKEKGKDISRTEKEICCLSQDFPVDCGSVVILPNFNRQGDQINVFHKVVNSRPGVTKLGCLFVSWDVLDKILEEVSNETFEVEQVLRGFKDIIRLDYKDKPKVFQIQVLIVLEHMWHRWKSKLMFLIVSKNWCSEPWKYDFKESNYKLKFKFWWAKSGLKNKKGHIWYKWKPKRLFSFKFVDGCSGKWRVKGCMYHKWELKLMFLIVIKGWCYTDRNIELSWHYCNNKEQGVSRREDVGTIKQYICLSLLKNSASTLITTIAEKNLNLTIVNCCIGIPIYFTDVKRTIVMGVATIASLHPSLSMHGTITTALALGIYMTELPESNHLNVAFVDIGDADMQVYMEAHKKGHLKILANSLDYLIAPFDRKLPVIIAQASTAAHRLPLSTIAISSDGFIFISGTKFIFMVEDVMEQLTGLVILHLGGNVLFGILQLSDRCMDELIKALPELSEDNSILELKEVVLSKSETKCQRLTFLGYSFTIAEELLPMVMSINWSVLNESKEVAENKVNDNNFCEAFVGRHRKRWWSKIVSAKEGRLSTTTVKLKKNCTFFFFFSTFDF</sequence>
<dbReference type="STRING" id="4232.A0A251SI49"/>
<dbReference type="AlphaFoldDB" id="A0A251SI49"/>
<dbReference type="Gramene" id="mRNA:HanXRQr2_Chr14g0648781">
    <property type="protein sequence ID" value="CDS:HanXRQr2_Chr14g0648781.1"/>
    <property type="gene ID" value="HanXRQr2_Chr14g0648781"/>
</dbReference>
<dbReference type="GO" id="GO:0005829">
    <property type="term" value="C:cytosol"/>
    <property type="evidence" value="ECO:0000318"/>
    <property type="project" value="GO_Central"/>
</dbReference>
<dbReference type="Pfam" id="PF00012">
    <property type="entry name" value="HSP70"/>
    <property type="match status" value="1"/>
</dbReference>
<dbReference type="Proteomes" id="UP000215914">
    <property type="component" value="Chromosome 14"/>
</dbReference>
<dbReference type="Gene3D" id="3.30.420.40">
    <property type="match status" value="2"/>
</dbReference>
<dbReference type="InterPro" id="IPR013126">
    <property type="entry name" value="Hsp_70_fam"/>
</dbReference>
<keyword evidence="1" id="KW-0547">Nucleotide-binding</keyword>
<reference evidence="4 6" key="1">
    <citation type="journal article" date="2017" name="Nature">
        <title>The sunflower genome provides insights into oil metabolism, flowering and Asterid evolution.</title>
        <authorList>
            <person name="Badouin H."/>
            <person name="Gouzy J."/>
            <person name="Grassa C.J."/>
            <person name="Murat F."/>
            <person name="Staton S.E."/>
            <person name="Cottret L."/>
            <person name="Lelandais-Briere C."/>
            <person name="Owens G.L."/>
            <person name="Carrere S."/>
            <person name="Mayjonade B."/>
            <person name="Legrand L."/>
            <person name="Gill N."/>
            <person name="Kane N.C."/>
            <person name="Bowers J.E."/>
            <person name="Hubner S."/>
            <person name="Bellec A."/>
            <person name="Berard A."/>
            <person name="Berges H."/>
            <person name="Blanchet N."/>
            <person name="Boniface M.C."/>
            <person name="Brunel D."/>
            <person name="Catrice O."/>
            <person name="Chaidir N."/>
            <person name="Claudel C."/>
            <person name="Donnadieu C."/>
            <person name="Faraut T."/>
            <person name="Fievet G."/>
            <person name="Helmstetter N."/>
            <person name="King M."/>
            <person name="Knapp S.J."/>
            <person name="Lai Z."/>
            <person name="Le Paslier M.C."/>
            <person name="Lippi Y."/>
            <person name="Lorenzon L."/>
            <person name="Mandel J.R."/>
            <person name="Marage G."/>
            <person name="Marchand G."/>
            <person name="Marquand E."/>
            <person name="Bret-Mestries E."/>
            <person name="Morien E."/>
            <person name="Nambeesan S."/>
            <person name="Nguyen T."/>
            <person name="Pegot-Espagnet P."/>
            <person name="Pouilly N."/>
            <person name="Raftis F."/>
            <person name="Sallet E."/>
            <person name="Schiex T."/>
            <person name="Thomas J."/>
            <person name="Vandecasteele C."/>
            <person name="Vares D."/>
            <person name="Vear F."/>
            <person name="Vautrin S."/>
            <person name="Crespi M."/>
            <person name="Mangin B."/>
            <person name="Burke J.M."/>
            <person name="Salse J."/>
            <person name="Munos S."/>
            <person name="Vincourt P."/>
            <person name="Rieseberg L.H."/>
            <person name="Langlade N.B."/>
        </authorList>
    </citation>
    <scope>NUCLEOTIDE SEQUENCE [LARGE SCALE GENOMIC DNA]</scope>
    <source>
        <strain evidence="6">cv. SF193</strain>
        <tissue evidence="4">Leaves</tissue>
    </source>
</reference>
<dbReference type="PANTHER" id="PTHR45639">
    <property type="entry name" value="HSC70CB, ISOFORM G-RELATED"/>
    <property type="match status" value="1"/>
</dbReference>
<keyword evidence="2" id="KW-0067">ATP-binding</keyword>
<reference evidence="5" key="2">
    <citation type="submission" date="2017-02" db="EMBL/GenBank/DDBJ databases">
        <title>Sunflower complete genome.</title>
        <authorList>
            <person name="Langlade N."/>
            <person name="Munos S."/>
        </authorList>
    </citation>
    <scope>NUCLEOTIDE SEQUENCE [LARGE SCALE GENOMIC DNA]</scope>
    <source>
        <tissue evidence="5">Leaves</tissue>
    </source>
</reference>
<keyword evidence="6" id="KW-1185">Reference proteome</keyword>